<dbReference type="GO" id="GO:0016787">
    <property type="term" value="F:hydrolase activity"/>
    <property type="evidence" value="ECO:0007669"/>
    <property type="project" value="UniProtKB-KW"/>
</dbReference>
<dbReference type="InterPro" id="IPR029058">
    <property type="entry name" value="AB_hydrolase_fold"/>
</dbReference>
<feature type="domain" description="Thioesterase" evidence="1">
    <location>
        <begin position="129"/>
        <end position="166"/>
    </location>
</feature>
<dbReference type="Proteomes" id="UP000199603">
    <property type="component" value="Unassembled WGS sequence"/>
</dbReference>
<dbReference type="AlphaFoldDB" id="A0A1G7AKI3"/>
<name>A0A1G7AKI3_9GAMM</name>
<proteinExistence type="predicted"/>
<accession>A0A1G7AKI3</accession>
<evidence type="ECO:0000313" key="2">
    <source>
        <dbReference type="EMBL" id="SDE14977.1"/>
    </source>
</evidence>
<organism evidence="2 3">
    <name type="scientific">Aquimonas voraii</name>
    <dbReference type="NCBI Taxonomy" id="265719"/>
    <lineage>
        <taxon>Bacteria</taxon>
        <taxon>Pseudomonadati</taxon>
        <taxon>Pseudomonadota</taxon>
        <taxon>Gammaproteobacteria</taxon>
        <taxon>Lysobacterales</taxon>
        <taxon>Lysobacteraceae</taxon>
        <taxon>Aquimonas</taxon>
    </lineage>
</organism>
<dbReference type="InterPro" id="IPR001031">
    <property type="entry name" value="Thioesterase"/>
</dbReference>
<keyword evidence="2" id="KW-0378">Hydrolase</keyword>
<keyword evidence="3" id="KW-1185">Reference proteome</keyword>
<evidence type="ECO:0000259" key="1">
    <source>
        <dbReference type="Pfam" id="PF00975"/>
    </source>
</evidence>
<dbReference type="EMBL" id="FNAG01000031">
    <property type="protein sequence ID" value="SDE14977.1"/>
    <property type="molecule type" value="Genomic_DNA"/>
</dbReference>
<evidence type="ECO:0000313" key="3">
    <source>
        <dbReference type="Proteomes" id="UP000199603"/>
    </source>
</evidence>
<dbReference type="RefSeq" id="WP_143006789.1">
    <property type="nucleotide sequence ID" value="NZ_FNAG01000031.1"/>
</dbReference>
<reference evidence="2 3" key="1">
    <citation type="submission" date="2016-10" db="EMBL/GenBank/DDBJ databases">
        <authorList>
            <person name="de Groot N.N."/>
        </authorList>
    </citation>
    <scope>NUCLEOTIDE SEQUENCE [LARGE SCALE GENOMIC DNA]</scope>
    <source>
        <strain evidence="2 3">DSM 16957</strain>
    </source>
</reference>
<dbReference type="Gene3D" id="3.40.50.1820">
    <property type="entry name" value="alpha/beta hydrolase"/>
    <property type="match status" value="1"/>
</dbReference>
<dbReference type="SUPFAM" id="SSF53474">
    <property type="entry name" value="alpha/beta-Hydrolases"/>
    <property type="match status" value="1"/>
</dbReference>
<sequence>METPVPSLSPPATSARWAELRAAPDLLAMAAHLAIGGVRRASNPRRVVVLPGFGADDRVMWPLRKQLARAGHEVQPWGLGRNLAGLDIRHRFEDLPAEWVGPAPAGRYAREAGVTLLAWRMTERLRSLWSPGEAPFRLVGWSLGGLIAREVARELPEAVAQVITLGTPVIGGPKYTVAGAKLRARGVDIDWIEREVERRQQIPIRVPITAIVSRRDGIVAPQAARDRVSPQVRHVEVDTPHLSLAFKPSIWALVLEALERGN</sequence>
<protein>
    <submittedName>
        <fullName evidence="2">Alpha/beta hydrolase family protein</fullName>
    </submittedName>
</protein>
<gene>
    <name evidence="2" type="ORF">SAMN04488509_1311</name>
</gene>
<dbReference type="Pfam" id="PF00975">
    <property type="entry name" value="Thioesterase"/>
    <property type="match status" value="1"/>
</dbReference>
<dbReference type="OrthoDB" id="345573at2"/>
<dbReference type="STRING" id="265719.SAMN04488509_1311"/>